<accession>A0A6M1STD6</accession>
<evidence type="ECO:0000313" key="1">
    <source>
        <dbReference type="EMBL" id="NGP18465.1"/>
    </source>
</evidence>
<proteinExistence type="predicted"/>
<dbReference type="AlphaFoldDB" id="A0A6M1STD6"/>
<protein>
    <submittedName>
        <fullName evidence="1">Uncharacterized protein</fullName>
    </submittedName>
</protein>
<keyword evidence="2" id="KW-1185">Reference proteome</keyword>
<reference evidence="1 2" key="2">
    <citation type="submission" date="2020-03" db="EMBL/GenBank/DDBJ databases">
        <title>Devosia chinhatensis sp. nov., isolated from a hexachlorocyclohexane (HCH) dump site in India.</title>
        <authorList>
            <person name="Kumar M."/>
            <person name="Lal R."/>
        </authorList>
    </citation>
    <scope>NUCLEOTIDE SEQUENCE [LARGE SCALE GENOMIC DNA]</scope>
    <source>
        <strain evidence="1 2">H239</strain>
    </source>
</reference>
<gene>
    <name evidence="1" type="ORF">G5575_13105</name>
</gene>
<comment type="caution">
    <text evidence="1">The sequence shown here is derived from an EMBL/GenBank/DDBJ whole genome shotgun (WGS) entry which is preliminary data.</text>
</comment>
<sequence>MNARHFVISSYHAAVAAANYYTQRQDHITAERYWRNANNWRRYAWSNGFDVPSA</sequence>
<name>A0A6M1STD6_9HYPH</name>
<organism evidence="1 2">
    <name type="scientific">Devosia aurantiaca</name>
    <dbReference type="NCBI Taxonomy" id="2714858"/>
    <lineage>
        <taxon>Bacteria</taxon>
        <taxon>Pseudomonadati</taxon>
        <taxon>Pseudomonadota</taxon>
        <taxon>Alphaproteobacteria</taxon>
        <taxon>Hyphomicrobiales</taxon>
        <taxon>Devosiaceae</taxon>
        <taxon>Devosia</taxon>
    </lineage>
</organism>
<dbReference type="RefSeq" id="WP_164534669.1">
    <property type="nucleotide sequence ID" value="NZ_JAALFG010000002.1"/>
</dbReference>
<dbReference type="Proteomes" id="UP000474802">
    <property type="component" value="Unassembled WGS sequence"/>
</dbReference>
<evidence type="ECO:0000313" key="2">
    <source>
        <dbReference type="Proteomes" id="UP000474802"/>
    </source>
</evidence>
<reference evidence="1 2" key="1">
    <citation type="submission" date="2020-02" db="EMBL/GenBank/DDBJ databases">
        <authorList>
            <person name="Khan S.A."/>
            <person name="Jeon C.O."/>
            <person name="Chun B.H."/>
        </authorList>
    </citation>
    <scope>NUCLEOTIDE SEQUENCE [LARGE SCALE GENOMIC DNA]</scope>
    <source>
        <strain evidence="1 2">H239</strain>
    </source>
</reference>
<dbReference type="EMBL" id="JAALFG010000002">
    <property type="protein sequence ID" value="NGP18465.1"/>
    <property type="molecule type" value="Genomic_DNA"/>
</dbReference>